<evidence type="ECO:0000313" key="2">
    <source>
        <dbReference type="Proteomes" id="UP000252023"/>
    </source>
</evidence>
<reference evidence="2" key="1">
    <citation type="submission" date="2018-07" db="EMBL/GenBank/DDBJ databases">
        <title>Genome sequencing of Paracoccus sp. SC2-6.</title>
        <authorList>
            <person name="Heo J."/>
            <person name="Kim S.-J."/>
            <person name="Kwon S.-W."/>
        </authorList>
    </citation>
    <scope>NUCLEOTIDE SEQUENCE [LARGE SCALE GENOMIC DNA]</scope>
    <source>
        <strain evidence="2">SC2-6</strain>
    </source>
</reference>
<name>A0A344PKY4_9RHOB</name>
<dbReference type="RefSeq" id="WP_114076358.1">
    <property type="nucleotide sequence ID" value="NZ_CP030918.1"/>
</dbReference>
<gene>
    <name evidence="1" type="ORF">DRW48_10355</name>
</gene>
<dbReference type="KEGG" id="pars:DRW48_10355"/>
<dbReference type="AlphaFoldDB" id="A0A344PKY4"/>
<sequence length="83" mass="8879">MTPSHPLHYPRDQIADVDPVVLPAPLAALSFDELMAVREMLDAKDRASAAIGDDESCTSVHVDDEAITVTLTAGYRRTSGGAR</sequence>
<keyword evidence="2" id="KW-1185">Reference proteome</keyword>
<protein>
    <submittedName>
        <fullName evidence="1">Uncharacterized protein</fullName>
    </submittedName>
</protein>
<proteinExistence type="predicted"/>
<organism evidence="1 2">
    <name type="scientific">Paracoccus suum</name>
    <dbReference type="NCBI Taxonomy" id="2259340"/>
    <lineage>
        <taxon>Bacteria</taxon>
        <taxon>Pseudomonadati</taxon>
        <taxon>Pseudomonadota</taxon>
        <taxon>Alphaproteobacteria</taxon>
        <taxon>Rhodobacterales</taxon>
        <taxon>Paracoccaceae</taxon>
        <taxon>Paracoccus</taxon>
    </lineage>
</organism>
<accession>A0A344PKY4</accession>
<dbReference type="EMBL" id="CP030918">
    <property type="protein sequence ID" value="AXC50039.1"/>
    <property type="molecule type" value="Genomic_DNA"/>
</dbReference>
<evidence type="ECO:0000313" key="1">
    <source>
        <dbReference type="EMBL" id="AXC50039.1"/>
    </source>
</evidence>
<dbReference type="Proteomes" id="UP000252023">
    <property type="component" value="Chromosome"/>
</dbReference>